<feature type="compositionally biased region" description="Polar residues" evidence="1">
    <location>
        <begin position="13"/>
        <end position="26"/>
    </location>
</feature>
<comment type="caution">
    <text evidence="3">The sequence shown here is derived from an EMBL/GenBank/DDBJ whole genome shotgun (WGS) entry which is preliminary data.</text>
</comment>
<accession>A0A2A9MFV2</accession>
<evidence type="ECO:0008006" key="5">
    <source>
        <dbReference type="Google" id="ProtNLM"/>
    </source>
</evidence>
<feature type="region of interest" description="Disordered" evidence="1">
    <location>
        <begin position="1"/>
        <end position="44"/>
    </location>
</feature>
<keyword evidence="4" id="KW-1185">Reference proteome</keyword>
<proteinExistence type="predicted"/>
<name>A0A2A9MFV2_BESBE</name>
<dbReference type="GeneID" id="40311815"/>
<dbReference type="KEGG" id="bbes:BESB_068890"/>
<dbReference type="RefSeq" id="XP_029218865.1">
    <property type="nucleotide sequence ID" value="XM_029365282.1"/>
</dbReference>
<evidence type="ECO:0000256" key="2">
    <source>
        <dbReference type="SAM" id="Phobius"/>
    </source>
</evidence>
<dbReference type="VEuPathDB" id="ToxoDB:BESB_068890"/>
<sequence length="175" mass="18028">MDESYLPNYGITAAQTPSSSQTNPKTDGSPTAPEASAGAATEADSDVLRGSAAAAEFGDRNSPVRWTVKDVLLKIIFCICLATLVGLIFAGIIFIFDLPQKGPGGLHHGRSHFAVPMTAPTRPEPIPFLQQAYNAEEPIPSVAIIFTAGAVDGNAGIAEGPTAEPVLGTAQEGPG</sequence>
<evidence type="ECO:0000256" key="1">
    <source>
        <dbReference type="SAM" id="MobiDB-lite"/>
    </source>
</evidence>
<evidence type="ECO:0000313" key="4">
    <source>
        <dbReference type="Proteomes" id="UP000224006"/>
    </source>
</evidence>
<dbReference type="OrthoDB" id="329949at2759"/>
<evidence type="ECO:0000313" key="3">
    <source>
        <dbReference type="EMBL" id="PFH34856.1"/>
    </source>
</evidence>
<dbReference type="Proteomes" id="UP000224006">
    <property type="component" value="Chromosome VI"/>
</dbReference>
<keyword evidence="2" id="KW-0472">Membrane</keyword>
<organism evidence="3 4">
    <name type="scientific">Besnoitia besnoiti</name>
    <name type="common">Apicomplexan protozoan</name>
    <dbReference type="NCBI Taxonomy" id="94643"/>
    <lineage>
        <taxon>Eukaryota</taxon>
        <taxon>Sar</taxon>
        <taxon>Alveolata</taxon>
        <taxon>Apicomplexa</taxon>
        <taxon>Conoidasida</taxon>
        <taxon>Coccidia</taxon>
        <taxon>Eucoccidiorida</taxon>
        <taxon>Eimeriorina</taxon>
        <taxon>Sarcocystidae</taxon>
        <taxon>Besnoitia</taxon>
    </lineage>
</organism>
<feature type="transmembrane region" description="Helical" evidence="2">
    <location>
        <begin position="71"/>
        <end position="96"/>
    </location>
</feature>
<dbReference type="AlphaFoldDB" id="A0A2A9MFV2"/>
<keyword evidence="2" id="KW-1133">Transmembrane helix</keyword>
<protein>
    <recommendedName>
        <fullName evidence="5">Transmembrane protein</fullName>
    </recommendedName>
</protein>
<gene>
    <name evidence="3" type="ORF">BESB_068890</name>
</gene>
<keyword evidence="2" id="KW-0812">Transmembrane</keyword>
<reference evidence="3 4" key="1">
    <citation type="submission" date="2017-09" db="EMBL/GenBank/DDBJ databases">
        <title>Genome sequencing of Besnoitia besnoiti strain Bb-Ger1.</title>
        <authorList>
            <person name="Schares G."/>
            <person name="Venepally P."/>
            <person name="Lorenzi H.A."/>
        </authorList>
    </citation>
    <scope>NUCLEOTIDE SEQUENCE [LARGE SCALE GENOMIC DNA]</scope>
    <source>
        <strain evidence="3 4">Bb-Ger1</strain>
    </source>
</reference>
<feature type="compositionally biased region" description="Low complexity" evidence="1">
    <location>
        <begin position="28"/>
        <end position="42"/>
    </location>
</feature>
<dbReference type="EMBL" id="NWUJ01000006">
    <property type="protein sequence ID" value="PFH34856.1"/>
    <property type="molecule type" value="Genomic_DNA"/>
</dbReference>